<evidence type="ECO:0000313" key="2">
    <source>
        <dbReference type="EMBL" id="KAJ0392726.1"/>
    </source>
</evidence>
<feature type="signal peptide" evidence="1">
    <location>
        <begin position="1"/>
        <end position="25"/>
    </location>
</feature>
<gene>
    <name evidence="2" type="ORF">P43SY_009111</name>
</gene>
<keyword evidence="1" id="KW-0732">Signal</keyword>
<dbReference type="EMBL" id="JAKCXM010000583">
    <property type="protein sequence ID" value="KAJ0392726.1"/>
    <property type="molecule type" value="Genomic_DNA"/>
</dbReference>
<name>A0AAD5LTA1_PYTIN</name>
<dbReference type="Proteomes" id="UP001209570">
    <property type="component" value="Unassembled WGS sequence"/>
</dbReference>
<evidence type="ECO:0000313" key="3">
    <source>
        <dbReference type="Proteomes" id="UP001209570"/>
    </source>
</evidence>
<accession>A0AAD5LTA1</accession>
<organism evidence="2 3">
    <name type="scientific">Pythium insidiosum</name>
    <name type="common">Pythiosis disease agent</name>
    <dbReference type="NCBI Taxonomy" id="114742"/>
    <lineage>
        <taxon>Eukaryota</taxon>
        <taxon>Sar</taxon>
        <taxon>Stramenopiles</taxon>
        <taxon>Oomycota</taxon>
        <taxon>Peronosporomycetes</taxon>
        <taxon>Pythiales</taxon>
        <taxon>Pythiaceae</taxon>
        <taxon>Pythium</taxon>
    </lineage>
</organism>
<evidence type="ECO:0008006" key="4">
    <source>
        <dbReference type="Google" id="ProtNLM"/>
    </source>
</evidence>
<evidence type="ECO:0000256" key="1">
    <source>
        <dbReference type="SAM" id="SignalP"/>
    </source>
</evidence>
<reference evidence="2" key="1">
    <citation type="submission" date="2021-12" db="EMBL/GenBank/DDBJ databases">
        <title>Prjna785345.</title>
        <authorList>
            <person name="Rujirawat T."/>
            <person name="Krajaejun T."/>
        </authorList>
    </citation>
    <scope>NUCLEOTIDE SEQUENCE</scope>
    <source>
        <strain evidence="2">Pi057C3</strain>
    </source>
</reference>
<sequence length="126" mass="13427">MSSSLSSLLAIAPVLLLMAAAAASAHPILVECVCATTAASDVVLASPTPASKGQAAKFVLPSCLNDVFAETGIRWYVNGPYRGDVAYWRREPKPYATGRAAQRLMSLGYNCTATQLYDPNELEFLT</sequence>
<keyword evidence="3" id="KW-1185">Reference proteome</keyword>
<protein>
    <recommendedName>
        <fullName evidence="4">Ig-like domain-containing protein</fullName>
    </recommendedName>
</protein>
<feature type="chain" id="PRO_5042253133" description="Ig-like domain-containing protein" evidence="1">
    <location>
        <begin position="26"/>
        <end position="126"/>
    </location>
</feature>
<proteinExistence type="predicted"/>
<comment type="caution">
    <text evidence="2">The sequence shown here is derived from an EMBL/GenBank/DDBJ whole genome shotgun (WGS) entry which is preliminary data.</text>
</comment>
<dbReference type="AlphaFoldDB" id="A0AAD5LTA1"/>